<dbReference type="PROSITE" id="PS50088">
    <property type="entry name" value="ANK_REPEAT"/>
    <property type="match status" value="3"/>
</dbReference>
<evidence type="ECO:0000259" key="3">
    <source>
        <dbReference type="Pfam" id="PF13962"/>
    </source>
</evidence>
<feature type="transmembrane region" description="Helical" evidence="2">
    <location>
        <begin position="565"/>
        <end position="584"/>
    </location>
</feature>
<dbReference type="PANTHER" id="PTHR24177:SF475">
    <property type="entry name" value="ANKYRIN REPEAT-CONTAINING DOMAIN, PGG DOMAIN PROTEIN-RELATED"/>
    <property type="match status" value="1"/>
</dbReference>
<keyword evidence="2" id="KW-0812">Transmembrane</keyword>
<dbReference type="GO" id="GO:0016020">
    <property type="term" value="C:membrane"/>
    <property type="evidence" value="ECO:0007669"/>
    <property type="project" value="TreeGrafter"/>
</dbReference>
<organism evidence="4 5">
    <name type="scientific">Tagetes erecta</name>
    <name type="common">African marigold</name>
    <dbReference type="NCBI Taxonomy" id="13708"/>
    <lineage>
        <taxon>Eukaryota</taxon>
        <taxon>Viridiplantae</taxon>
        <taxon>Streptophyta</taxon>
        <taxon>Embryophyta</taxon>
        <taxon>Tracheophyta</taxon>
        <taxon>Spermatophyta</taxon>
        <taxon>Magnoliopsida</taxon>
        <taxon>eudicotyledons</taxon>
        <taxon>Gunneridae</taxon>
        <taxon>Pentapetalae</taxon>
        <taxon>asterids</taxon>
        <taxon>campanulids</taxon>
        <taxon>Asterales</taxon>
        <taxon>Asteraceae</taxon>
        <taxon>Asteroideae</taxon>
        <taxon>Heliantheae alliance</taxon>
        <taxon>Tageteae</taxon>
        <taxon>Tagetes</taxon>
    </lineage>
</organism>
<feature type="domain" description="PGG" evidence="3">
    <location>
        <begin position="559"/>
        <end position="671"/>
    </location>
</feature>
<keyword evidence="5" id="KW-1185">Reference proteome</keyword>
<name>A0AAD8KF27_TARER</name>
<feature type="transmembrane region" description="Helical" evidence="2">
    <location>
        <begin position="651"/>
        <end position="673"/>
    </location>
</feature>
<feature type="transmembrane region" description="Helical" evidence="2">
    <location>
        <begin position="679"/>
        <end position="704"/>
    </location>
</feature>
<dbReference type="Gene3D" id="1.25.40.20">
    <property type="entry name" value="Ankyrin repeat-containing domain"/>
    <property type="match status" value="1"/>
</dbReference>
<sequence length="737" mass="83555">MFHGSTYYMQLFHEVRTAANNSFIVRLIVDSTPKCSHAKIESEDKDAISGGNSIEIIVDKNIVSTETKTKRNDMGNIENSFELKKNLRDVTIKGNWSKVESILKKHKGLATETISSDGSTILHIAVGVGHNEFVKKLFSYINDSQVLKRRESDGSTALHIASLVGNKDAVDLLVKKNNKLLNIKDHNGEEPLHKAYENMHLDTIGYLLNAGAKPEFQSSFYRAVHPNDQIVVDLLINAIFANQFGLALDLVQKFPKSASKSDDVLMALAKTFPSGLDDAESLIYPSLNFIWEKMRTTALLSILFFIHVPHMHYDYFFKGNKKFDIDILSLLVSTVLCPVPSVLASAFTMIYLLLLIACFPFLVLYFFWWNCAKILVEPIKQIENKKREWDKAKKVLELVCDEIEKLEYNGTHHPYYTRPILEAARQNAYKVVDEILFRSPEAIQSKDKNGYDIILLAIIHRSEKIYNIIYDIGERKNLYRTIVDSSKNNILHLVGRLAPSNVLGQRTGAALQVQRELQWREEVKKLVFPAYISQENIFKETPEMIFTREHMNLVREGEQWMKTTAGSFSITAALITTVVFAAAITVPGGNSQEEGSPLLKKEIAFIIFAVSDTISLFSSSTALLVFLSILTARFAEKDFLVSLPRRLFMGLFFLLLSTTTMIVAFSATVFLVFCEQQLWMLAPISGLALIPIAFFVTLQFPLMVDLFRSTHLRIFGRHKKSVFTRFNPDNMGLRFGK</sequence>
<evidence type="ECO:0000256" key="1">
    <source>
        <dbReference type="PROSITE-ProRule" id="PRU00023"/>
    </source>
</evidence>
<feature type="repeat" description="ANK" evidence="1">
    <location>
        <begin position="187"/>
        <end position="219"/>
    </location>
</feature>
<gene>
    <name evidence="4" type="ORF">QVD17_27564</name>
</gene>
<feature type="repeat" description="ANK" evidence="1">
    <location>
        <begin position="153"/>
        <end position="185"/>
    </location>
</feature>
<dbReference type="PROSITE" id="PS50297">
    <property type="entry name" value="ANK_REP_REGION"/>
    <property type="match status" value="2"/>
</dbReference>
<feature type="transmembrane region" description="Helical" evidence="2">
    <location>
        <begin position="349"/>
        <end position="368"/>
    </location>
</feature>
<dbReference type="InterPro" id="IPR036770">
    <property type="entry name" value="Ankyrin_rpt-contain_sf"/>
</dbReference>
<feature type="transmembrane region" description="Helical" evidence="2">
    <location>
        <begin position="604"/>
        <end position="630"/>
    </location>
</feature>
<evidence type="ECO:0000313" key="4">
    <source>
        <dbReference type="EMBL" id="KAK1418420.1"/>
    </source>
</evidence>
<dbReference type="Pfam" id="PF12796">
    <property type="entry name" value="Ank_2"/>
    <property type="match status" value="1"/>
</dbReference>
<evidence type="ECO:0000256" key="2">
    <source>
        <dbReference type="SAM" id="Phobius"/>
    </source>
</evidence>
<accession>A0AAD8KF27</accession>
<keyword evidence="2" id="KW-1133">Transmembrane helix</keyword>
<dbReference type="SUPFAM" id="SSF48403">
    <property type="entry name" value="Ankyrin repeat"/>
    <property type="match status" value="1"/>
</dbReference>
<dbReference type="PANTHER" id="PTHR24177">
    <property type="entry name" value="CASKIN"/>
    <property type="match status" value="1"/>
</dbReference>
<dbReference type="SMART" id="SM00248">
    <property type="entry name" value="ANK"/>
    <property type="match status" value="4"/>
</dbReference>
<dbReference type="Pfam" id="PF13962">
    <property type="entry name" value="PGG"/>
    <property type="match status" value="1"/>
</dbReference>
<dbReference type="InterPro" id="IPR026961">
    <property type="entry name" value="PGG_dom"/>
</dbReference>
<dbReference type="InterPro" id="IPR002110">
    <property type="entry name" value="Ankyrin_rpt"/>
</dbReference>
<dbReference type="AlphaFoldDB" id="A0AAD8KF27"/>
<proteinExistence type="predicted"/>
<comment type="caution">
    <text evidence="4">The sequence shown here is derived from an EMBL/GenBank/DDBJ whole genome shotgun (WGS) entry which is preliminary data.</text>
</comment>
<keyword evidence="2" id="KW-0472">Membrane</keyword>
<reference evidence="4" key="1">
    <citation type="journal article" date="2023" name="bioRxiv">
        <title>Improved chromosome-level genome assembly for marigold (Tagetes erecta).</title>
        <authorList>
            <person name="Jiang F."/>
            <person name="Yuan L."/>
            <person name="Wang S."/>
            <person name="Wang H."/>
            <person name="Xu D."/>
            <person name="Wang A."/>
            <person name="Fan W."/>
        </authorList>
    </citation>
    <scope>NUCLEOTIDE SEQUENCE</scope>
    <source>
        <strain evidence="4">WSJ</strain>
        <tissue evidence="4">Leaf</tissue>
    </source>
</reference>
<evidence type="ECO:0000313" key="5">
    <source>
        <dbReference type="Proteomes" id="UP001229421"/>
    </source>
</evidence>
<protein>
    <recommendedName>
        <fullName evidence="3">PGG domain-containing protein</fullName>
    </recommendedName>
</protein>
<feature type="repeat" description="ANK" evidence="1">
    <location>
        <begin position="117"/>
        <end position="149"/>
    </location>
</feature>
<keyword evidence="1" id="KW-0040">ANK repeat</keyword>
<dbReference type="EMBL" id="JAUHHV010000007">
    <property type="protein sequence ID" value="KAK1418420.1"/>
    <property type="molecule type" value="Genomic_DNA"/>
</dbReference>
<dbReference type="Proteomes" id="UP001229421">
    <property type="component" value="Unassembled WGS sequence"/>
</dbReference>